<dbReference type="Gene3D" id="3.30.565.10">
    <property type="entry name" value="Histidine kinase-like ATPase, C-terminal domain"/>
    <property type="match status" value="1"/>
</dbReference>
<dbReference type="InterPro" id="IPR036890">
    <property type="entry name" value="HATPase_C_sf"/>
</dbReference>
<feature type="transmembrane region" description="Helical" evidence="1">
    <location>
        <begin position="191"/>
        <end position="211"/>
    </location>
</feature>
<organism evidence="3 4">
    <name type="scientific">Candidatus Enterococcus moelleringii</name>
    <dbReference type="NCBI Taxonomy" id="2815325"/>
    <lineage>
        <taxon>Bacteria</taxon>
        <taxon>Bacillati</taxon>
        <taxon>Bacillota</taxon>
        <taxon>Bacilli</taxon>
        <taxon>Lactobacillales</taxon>
        <taxon>Enterococcaceae</taxon>
        <taxon>Enterococcus</taxon>
    </lineage>
</organism>
<dbReference type="PANTHER" id="PTHR40448">
    <property type="entry name" value="TWO-COMPONENT SENSOR HISTIDINE KINASE"/>
    <property type="match status" value="1"/>
</dbReference>
<sequence length="439" mass="50269">MKDELTRIAFLFLIFLIIFVLEYVMVYLVTKEKRKRSFTWLMYAGMALVLALLAFFTQNMPLGAYLVFHAVVDTALSLLLHRYIFKVVDWRVIFFLAMFNTIVLLPIQKIVTAILGLFVSGPATTRLGNLLTYSIMLVIFLLLSKTRVFFVLGKIARFPKLALTIAMVVSLLNVAIELINSIVFLNTLSGFQIALYAASYVAVIAVYVFLLREYLREQRLRESEALVLQQQVYLQKLEAIQLDLRKIHHDYKNVATGLYAKMESGDVADAQAYISTKMLQMDKEIRLDLQQMNQLTNIEVIELKTLLMAKAMQAEKVNVQLIIEVMEPVKKVPMEISDLLRCGGILLDNAIEAAANEHQRQVTIVLLKENGKLTFMVKNPVSQSVDLQRIWTDGYSTKGKNRGLGLANLKEITHRYPDVWLETRVEKQEFIQLMTFKLI</sequence>
<keyword evidence="1" id="KW-0812">Transmembrane</keyword>
<name>A0ABS3L6H6_9ENTE</name>
<evidence type="ECO:0000313" key="4">
    <source>
        <dbReference type="Proteomes" id="UP000664601"/>
    </source>
</evidence>
<dbReference type="Pfam" id="PF14501">
    <property type="entry name" value="HATPase_c_5"/>
    <property type="match status" value="1"/>
</dbReference>
<keyword evidence="1" id="KW-0472">Membrane</keyword>
<dbReference type="PANTHER" id="PTHR40448:SF1">
    <property type="entry name" value="TWO-COMPONENT SENSOR HISTIDINE KINASE"/>
    <property type="match status" value="1"/>
</dbReference>
<evidence type="ECO:0000256" key="1">
    <source>
        <dbReference type="SAM" id="Phobius"/>
    </source>
</evidence>
<comment type="caution">
    <text evidence="3">The sequence shown here is derived from an EMBL/GenBank/DDBJ whole genome shotgun (WGS) entry which is preliminary data.</text>
</comment>
<feature type="transmembrane region" description="Helical" evidence="1">
    <location>
        <begin position="130"/>
        <end position="150"/>
    </location>
</feature>
<dbReference type="InterPro" id="IPR032834">
    <property type="entry name" value="NatK-like_C"/>
</dbReference>
<feature type="domain" description="Sensor histidine kinase NatK-like C-terminal" evidence="2">
    <location>
        <begin position="334"/>
        <end position="436"/>
    </location>
</feature>
<keyword evidence="1" id="KW-1133">Transmembrane helix</keyword>
<evidence type="ECO:0000313" key="3">
    <source>
        <dbReference type="EMBL" id="MBO1305219.1"/>
    </source>
</evidence>
<keyword evidence="4" id="KW-1185">Reference proteome</keyword>
<dbReference type="EMBL" id="JAFREM010000004">
    <property type="protein sequence ID" value="MBO1305219.1"/>
    <property type="molecule type" value="Genomic_DNA"/>
</dbReference>
<accession>A0ABS3L6H6</accession>
<feature type="transmembrane region" description="Helical" evidence="1">
    <location>
        <begin position="162"/>
        <end position="185"/>
    </location>
</feature>
<protein>
    <submittedName>
        <fullName evidence="3">GHKL domain-containing protein</fullName>
    </submittedName>
</protein>
<feature type="transmembrane region" description="Helical" evidence="1">
    <location>
        <begin position="62"/>
        <end position="80"/>
    </location>
</feature>
<feature type="transmembrane region" description="Helical" evidence="1">
    <location>
        <begin position="6"/>
        <end position="26"/>
    </location>
</feature>
<feature type="transmembrane region" description="Helical" evidence="1">
    <location>
        <begin position="92"/>
        <end position="118"/>
    </location>
</feature>
<gene>
    <name evidence="3" type="ORF">JZO70_03535</name>
</gene>
<proteinExistence type="predicted"/>
<dbReference type="RefSeq" id="WP_207672149.1">
    <property type="nucleotide sequence ID" value="NZ_JAFREM010000004.1"/>
</dbReference>
<reference evidence="3 4" key="1">
    <citation type="submission" date="2021-03" db="EMBL/GenBank/DDBJ databases">
        <title>Enterococcal diversity collection.</title>
        <authorList>
            <person name="Gilmore M.S."/>
            <person name="Schwartzman J."/>
            <person name="Van Tyne D."/>
            <person name="Martin M."/>
            <person name="Earl A.M."/>
            <person name="Manson A.L."/>
            <person name="Straub T."/>
            <person name="Salamzade R."/>
            <person name="Saavedra J."/>
            <person name="Lebreton F."/>
            <person name="Prichula J."/>
            <person name="Schaufler K."/>
            <person name="Gaca A."/>
            <person name="Sgardioli B."/>
            <person name="Wagenaar J."/>
            <person name="Strong T."/>
        </authorList>
    </citation>
    <scope>NUCLEOTIDE SEQUENCE [LARGE SCALE GENOMIC DNA]</scope>
    <source>
        <strain evidence="3 4">669A</strain>
    </source>
</reference>
<dbReference type="SUPFAM" id="SSF55874">
    <property type="entry name" value="ATPase domain of HSP90 chaperone/DNA topoisomerase II/histidine kinase"/>
    <property type="match status" value="1"/>
</dbReference>
<feature type="transmembrane region" description="Helical" evidence="1">
    <location>
        <begin position="38"/>
        <end position="56"/>
    </location>
</feature>
<dbReference type="Proteomes" id="UP000664601">
    <property type="component" value="Unassembled WGS sequence"/>
</dbReference>
<evidence type="ECO:0000259" key="2">
    <source>
        <dbReference type="Pfam" id="PF14501"/>
    </source>
</evidence>